<dbReference type="Gene3D" id="2.160.10.10">
    <property type="entry name" value="Hexapeptide repeat proteins"/>
    <property type="match status" value="1"/>
</dbReference>
<comment type="similarity">
    <text evidence="1">Belongs to the transferase hexapeptide repeat family.</text>
</comment>
<name>A0ABN1AEJ3_9SPHN</name>
<dbReference type="InterPro" id="IPR018357">
    <property type="entry name" value="Hexapep_transf_CS"/>
</dbReference>
<dbReference type="InterPro" id="IPR011004">
    <property type="entry name" value="Trimer_LpxA-like_sf"/>
</dbReference>
<evidence type="ECO:0008006" key="7">
    <source>
        <dbReference type="Google" id="ProtNLM"/>
    </source>
</evidence>
<evidence type="ECO:0000256" key="4">
    <source>
        <dbReference type="ARBA" id="ARBA00023315"/>
    </source>
</evidence>
<dbReference type="CDD" id="cd03354">
    <property type="entry name" value="LbH_SAT"/>
    <property type="match status" value="1"/>
</dbReference>
<dbReference type="InterPro" id="IPR001451">
    <property type="entry name" value="Hexapep"/>
</dbReference>
<evidence type="ECO:0000256" key="2">
    <source>
        <dbReference type="ARBA" id="ARBA00022679"/>
    </source>
</evidence>
<keyword evidence="2" id="KW-0808">Transferase</keyword>
<gene>
    <name evidence="5" type="ORF">GCM10009096_14930</name>
</gene>
<dbReference type="SUPFAM" id="SSF51161">
    <property type="entry name" value="Trimeric LpxA-like enzymes"/>
    <property type="match status" value="1"/>
</dbReference>
<evidence type="ECO:0000313" key="6">
    <source>
        <dbReference type="Proteomes" id="UP001500713"/>
    </source>
</evidence>
<dbReference type="InterPro" id="IPR005881">
    <property type="entry name" value="Ser_O-AcTrfase"/>
</dbReference>
<dbReference type="PIRSF" id="PIRSF000441">
    <property type="entry name" value="CysE"/>
    <property type="match status" value="1"/>
</dbReference>
<keyword evidence="4" id="KW-0012">Acyltransferase</keyword>
<dbReference type="RefSeq" id="WP_229955987.1">
    <property type="nucleotide sequence ID" value="NZ_BAAAEM010000002.1"/>
</dbReference>
<proteinExistence type="inferred from homology"/>
<organism evidence="5 6">
    <name type="scientific">Parasphingorhabdus litoris</name>
    <dbReference type="NCBI Taxonomy" id="394733"/>
    <lineage>
        <taxon>Bacteria</taxon>
        <taxon>Pseudomonadati</taxon>
        <taxon>Pseudomonadota</taxon>
        <taxon>Alphaproteobacteria</taxon>
        <taxon>Sphingomonadales</taxon>
        <taxon>Sphingomonadaceae</taxon>
        <taxon>Parasphingorhabdus</taxon>
    </lineage>
</organism>
<dbReference type="EMBL" id="BAAAEM010000002">
    <property type="protein sequence ID" value="GAA0474436.1"/>
    <property type="molecule type" value="Genomic_DNA"/>
</dbReference>
<dbReference type="InterPro" id="IPR045304">
    <property type="entry name" value="LbH_SAT"/>
</dbReference>
<dbReference type="PANTHER" id="PTHR42811">
    <property type="entry name" value="SERINE ACETYLTRANSFERASE"/>
    <property type="match status" value="1"/>
</dbReference>
<evidence type="ECO:0000256" key="3">
    <source>
        <dbReference type="ARBA" id="ARBA00022737"/>
    </source>
</evidence>
<reference evidence="5 6" key="1">
    <citation type="journal article" date="2019" name="Int. J. Syst. Evol. Microbiol.">
        <title>The Global Catalogue of Microorganisms (GCM) 10K type strain sequencing project: providing services to taxonomists for standard genome sequencing and annotation.</title>
        <authorList>
            <consortium name="The Broad Institute Genomics Platform"/>
            <consortium name="The Broad Institute Genome Sequencing Center for Infectious Disease"/>
            <person name="Wu L."/>
            <person name="Ma J."/>
        </authorList>
    </citation>
    <scope>NUCLEOTIDE SEQUENCE [LARGE SCALE GENOMIC DNA]</scope>
    <source>
        <strain evidence="5 6">JCM 14162</strain>
    </source>
</reference>
<protein>
    <recommendedName>
        <fullName evidence="7">Serine acetyltransferase</fullName>
    </recommendedName>
</protein>
<evidence type="ECO:0000256" key="1">
    <source>
        <dbReference type="ARBA" id="ARBA00007274"/>
    </source>
</evidence>
<dbReference type="Proteomes" id="UP001500713">
    <property type="component" value="Unassembled WGS sequence"/>
</dbReference>
<sequence>MRFTWYPPLKLLLLRYRYKYGIAIPEYTKIGPGFFINRFGNIMINGDAIIGANCNVTHGSMLGQMNRGPNQGSPILGDDVFLAAGSKVIGKITIGNRAAVGANAVVTKPVPDDAVVGGIPARIISMNGSDGYINRRVDPDYTTRFRAVS</sequence>
<accession>A0ABN1AEJ3</accession>
<keyword evidence="6" id="KW-1185">Reference proteome</keyword>
<evidence type="ECO:0000313" key="5">
    <source>
        <dbReference type="EMBL" id="GAA0474436.1"/>
    </source>
</evidence>
<dbReference type="PROSITE" id="PS00101">
    <property type="entry name" value="HEXAPEP_TRANSFERASES"/>
    <property type="match status" value="1"/>
</dbReference>
<comment type="caution">
    <text evidence="5">The sequence shown here is derived from an EMBL/GenBank/DDBJ whole genome shotgun (WGS) entry which is preliminary data.</text>
</comment>
<keyword evidence="3" id="KW-0677">Repeat</keyword>
<dbReference type="Pfam" id="PF00132">
    <property type="entry name" value="Hexapep"/>
    <property type="match status" value="1"/>
</dbReference>